<feature type="domain" description="Amidase" evidence="3">
    <location>
        <begin position="144"/>
        <end position="244"/>
    </location>
</feature>
<dbReference type="PANTHER" id="PTHR46072:SF2">
    <property type="entry name" value="AMIDASE (EUROFUNG)"/>
    <property type="match status" value="1"/>
</dbReference>
<gene>
    <name evidence="4" type="ORF">D0859_13917</name>
</gene>
<accession>A0A3M7I9E7</accession>
<dbReference type="GO" id="GO:0016787">
    <property type="term" value="F:hydrolase activity"/>
    <property type="evidence" value="ECO:0007669"/>
    <property type="project" value="UniProtKB-KW"/>
</dbReference>
<name>A0A3M7I9E7_HORWE</name>
<dbReference type="VEuPathDB" id="FungiDB:BTJ68_04259"/>
<dbReference type="Gene3D" id="3.90.1300.10">
    <property type="entry name" value="Amidase signature (AS) domain"/>
    <property type="match status" value="2"/>
</dbReference>
<dbReference type="InterPro" id="IPR023631">
    <property type="entry name" value="Amidase_dom"/>
</dbReference>
<dbReference type="PANTHER" id="PTHR46072">
    <property type="entry name" value="AMIDASE-RELATED-RELATED"/>
    <property type="match status" value="1"/>
</dbReference>
<comment type="similarity">
    <text evidence="1">Belongs to the amidase family.</text>
</comment>
<evidence type="ECO:0000313" key="4">
    <source>
        <dbReference type="EMBL" id="RMZ22068.1"/>
    </source>
</evidence>
<feature type="non-terminal residue" evidence="4">
    <location>
        <position position="1"/>
    </location>
</feature>
<evidence type="ECO:0000313" key="5">
    <source>
        <dbReference type="Proteomes" id="UP000281677"/>
    </source>
</evidence>
<dbReference type="OrthoDB" id="6428749at2759"/>
<comment type="caution">
    <text evidence="4">The sequence shown here is derived from an EMBL/GenBank/DDBJ whole genome shotgun (WGS) entry which is preliminary data.</text>
</comment>
<keyword evidence="2" id="KW-0378">Hydrolase</keyword>
<proteinExistence type="inferred from homology"/>
<dbReference type="SUPFAM" id="SSF75304">
    <property type="entry name" value="Amidase signature (AS) enzymes"/>
    <property type="match status" value="1"/>
</dbReference>
<evidence type="ECO:0000256" key="2">
    <source>
        <dbReference type="ARBA" id="ARBA00022801"/>
    </source>
</evidence>
<reference evidence="4 5" key="1">
    <citation type="journal article" date="2018" name="BMC Genomics">
        <title>Genomic evidence for intraspecific hybridization in a clonal and extremely halotolerant yeast.</title>
        <authorList>
            <person name="Gostincar C."/>
            <person name="Stajich J.E."/>
            <person name="Zupancic J."/>
            <person name="Zalar P."/>
            <person name="Gunde-Cimerman N."/>
        </authorList>
    </citation>
    <scope>NUCLEOTIDE SEQUENCE [LARGE SCALE GENOMIC DNA]</scope>
    <source>
        <strain evidence="4 5">EXF-120</strain>
    </source>
</reference>
<sequence>SGLISGQSNCLSETLFEGVFKQTRELDDYLARTDRIIGPLYGLPVSVKDRFDVKGVDTPLGYVGRLFKSAEQDAAMVTVLSRFGAVIITKTAFSQRIFRDITIVSQPFSDLPTSGTRLELLSVASQLISVVRISRQEILQEASLPAVLSGLSELKPSSIRFPYSGAPVSHEGQSHVPSSAGTLARELSTLTIVTKECLLTAPWNLDPTVTPLPWREDVYQTVQQRPLKIGIIFDDGVVKPHPEI</sequence>
<dbReference type="EMBL" id="QWIT01000603">
    <property type="protein sequence ID" value="RMZ22068.1"/>
    <property type="molecule type" value="Genomic_DNA"/>
</dbReference>
<dbReference type="AlphaFoldDB" id="A0A3M7I9E7"/>
<evidence type="ECO:0000259" key="3">
    <source>
        <dbReference type="Pfam" id="PF01425"/>
    </source>
</evidence>
<dbReference type="Proteomes" id="UP000281677">
    <property type="component" value="Unassembled WGS sequence"/>
</dbReference>
<dbReference type="InterPro" id="IPR036928">
    <property type="entry name" value="AS_sf"/>
</dbReference>
<evidence type="ECO:0000256" key="1">
    <source>
        <dbReference type="ARBA" id="ARBA00009199"/>
    </source>
</evidence>
<dbReference type="Pfam" id="PF01425">
    <property type="entry name" value="Amidase"/>
    <property type="match status" value="2"/>
</dbReference>
<organism evidence="4 5">
    <name type="scientific">Hortaea werneckii</name>
    <name type="common">Black yeast</name>
    <name type="synonym">Cladosporium werneckii</name>
    <dbReference type="NCBI Taxonomy" id="91943"/>
    <lineage>
        <taxon>Eukaryota</taxon>
        <taxon>Fungi</taxon>
        <taxon>Dikarya</taxon>
        <taxon>Ascomycota</taxon>
        <taxon>Pezizomycotina</taxon>
        <taxon>Dothideomycetes</taxon>
        <taxon>Dothideomycetidae</taxon>
        <taxon>Mycosphaerellales</taxon>
        <taxon>Teratosphaeriaceae</taxon>
        <taxon>Hortaea</taxon>
    </lineage>
</organism>
<protein>
    <recommendedName>
        <fullName evidence="3">Amidase domain-containing protein</fullName>
    </recommendedName>
</protein>
<feature type="domain" description="Amidase" evidence="3">
    <location>
        <begin position="7"/>
        <end position="96"/>
    </location>
</feature>